<organism evidence="7 8">
    <name type="scientific">Hibiscus syriacus</name>
    <name type="common">Rose of Sharon</name>
    <dbReference type="NCBI Taxonomy" id="106335"/>
    <lineage>
        <taxon>Eukaryota</taxon>
        <taxon>Viridiplantae</taxon>
        <taxon>Streptophyta</taxon>
        <taxon>Embryophyta</taxon>
        <taxon>Tracheophyta</taxon>
        <taxon>Spermatophyta</taxon>
        <taxon>Magnoliopsida</taxon>
        <taxon>eudicotyledons</taxon>
        <taxon>Gunneridae</taxon>
        <taxon>Pentapetalae</taxon>
        <taxon>rosids</taxon>
        <taxon>malvids</taxon>
        <taxon>Malvales</taxon>
        <taxon>Malvaceae</taxon>
        <taxon>Malvoideae</taxon>
        <taxon>Hibiscus</taxon>
    </lineage>
</organism>
<dbReference type="Gene3D" id="6.10.140.2220">
    <property type="match status" value="1"/>
</dbReference>
<dbReference type="InterPro" id="IPR002893">
    <property type="entry name" value="Znf_MYND"/>
</dbReference>
<evidence type="ECO:0000313" key="7">
    <source>
        <dbReference type="EMBL" id="KAE8670871.1"/>
    </source>
</evidence>
<proteinExistence type="predicted"/>
<keyword evidence="1" id="KW-0479">Metal-binding</keyword>
<protein>
    <submittedName>
        <fullName evidence="7">F-box protein</fullName>
    </submittedName>
</protein>
<dbReference type="Pfam" id="PF01753">
    <property type="entry name" value="zf-MYND"/>
    <property type="match status" value="1"/>
</dbReference>
<evidence type="ECO:0000256" key="5">
    <source>
        <dbReference type="SAM" id="MobiDB-lite"/>
    </source>
</evidence>
<dbReference type="AlphaFoldDB" id="A0A6A2X6Q8"/>
<evidence type="ECO:0000256" key="4">
    <source>
        <dbReference type="PROSITE-ProRule" id="PRU00134"/>
    </source>
</evidence>
<keyword evidence="2 4" id="KW-0863">Zinc-finger</keyword>
<feature type="region of interest" description="Disordered" evidence="5">
    <location>
        <begin position="31"/>
        <end position="102"/>
    </location>
</feature>
<feature type="compositionally biased region" description="Basic residues" evidence="5">
    <location>
        <begin position="70"/>
        <end position="79"/>
    </location>
</feature>
<keyword evidence="8" id="KW-1185">Reference proteome</keyword>
<name>A0A6A2X6Q8_HIBSY</name>
<evidence type="ECO:0000256" key="1">
    <source>
        <dbReference type="ARBA" id="ARBA00022723"/>
    </source>
</evidence>
<feature type="domain" description="MYND-type" evidence="6">
    <location>
        <begin position="200"/>
        <end position="242"/>
    </location>
</feature>
<dbReference type="EMBL" id="VEPZ02001491">
    <property type="protein sequence ID" value="KAE8670871.1"/>
    <property type="molecule type" value="Genomic_DNA"/>
</dbReference>
<dbReference type="PANTHER" id="PTHR46758">
    <property type="entry name" value="MYND DOMAIN-CONTAINING"/>
    <property type="match status" value="1"/>
</dbReference>
<reference evidence="7" key="1">
    <citation type="submission" date="2019-09" db="EMBL/GenBank/DDBJ databases">
        <title>Draft genome information of white flower Hibiscus syriacus.</title>
        <authorList>
            <person name="Kim Y.-M."/>
        </authorList>
    </citation>
    <scope>NUCLEOTIDE SEQUENCE [LARGE SCALE GENOMIC DNA]</scope>
    <source>
        <strain evidence="7">YM2019G1</strain>
    </source>
</reference>
<dbReference type="PROSITE" id="PS50865">
    <property type="entry name" value="ZF_MYND_2"/>
    <property type="match status" value="1"/>
</dbReference>
<accession>A0A6A2X6Q8</accession>
<evidence type="ECO:0000313" key="8">
    <source>
        <dbReference type="Proteomes" id="UP000436088"/>
    </source>
</evidence>
<dbReference type="Proteomes" id="UP000436088">
    <property type="component" value="Unassembled WGS sequence"/>
</dbReference>
<sequence>MVSHHHSLVTHQRCYLWDRSEEYTVVAIKATTEPEKKRESNGEHERNEDIQQRKKKGRQKATNDPNQRQTSKKKKKKKKRTEELTLSSENPKRRRRTEIPKDGYGVRQNIALGRRLLVQANTRELASSLNALVQQKPPGQHRRSLSYQLYSLKKSLGCSLLGDFECNVPAPDVHPVNVFLKEWSESGAGELAEGLRLCSHKGCGRPETRPHEFRRCSGCGTVNYCSRCCQALDWKLRHKVDCGPIGRWLQEGDGEMEVVVGAEELVI</sequence>
<dbReference type="SUPFAM" id="SSF144232">
    <property type="entry name" value="HIT/MYND zinc finger-like"/>
    <property type="match status" value="1"/>
</dbReference>
<keyword evidence="3" id="KW-0862">Zinc</keyword>
<feature type="compositionally biased region" description="Basic and acidic residues" evidence="5">
    <location>
        <begin position="32"/>
        <end position="52"/>
    </location>
</feature>
<feature type="compositionally biased region" description="Polar residues" evidence="5">
    <location>
        <begin position="60"/>
        <end position="69"/>
    </location>
</feature>
<dbReference type="FunFam" id="6.10.140.2220:FF:000033">
    <property type="entry name" value="Predicted protein"/>
    <property type="match status" value="1"/>
</dbReference>
<dbReference type="PANTHER" id="PTHR46758:SF9">
    <property type="entry name" value="MYND-TYPE DOMAIN-CONTAINING PROTEIN"/>
    <property type="match status" value="1"/>
</dbReference>
<gene>
    <name evidence="7" type="ORF">F3Y22_tig00112044pilonHSYRG00004</name>
</gene>
<evidence type="ECO:0000256" key="2">
    <source>
        <dbReference type="ARBA" id="ARBA00022771"/>
    </source>
</evidence>
<evidence type="ECO:0000256" key="3">
    <source>
        <dbReference type="ARBA" id="ARBA00022833"/>
    </source>
</evidence>
<dbReference type="GO" id="GO:0008270">
    <property type="term" value="F:zinc ion binding"/>
    <property type="evidence" value="ECO:0007669"/>
    <property type="project" value="UniProtKB-KW"/>
</dbReference>
<dbReference type="InterPro" id="IPR044508">
    <property type="entry name" value="At5g50450/At1g67340-like"/>
</dbReference>
<evidence type="ECO:0000259" key="6">
    <source>
        <dbReference type="PROSITE" id="PS50865"/>
    </source>
</evidence>
<comment type="caution">
    <text evidence="7">The sequence shown here is derived from an EMBL/GenBank/DDBJ whole genome shotgun (WGS) entry which is preliminary data.</text>
</comment>